<dbReference type="Proteomes" id="UP000317421">
    <property type="component" value="Unassembled WGS sequence"/>
</dbReference>
<sequence>MRIALVNHTFAPTNGQGCVNRHVADAVLDAGGAVTLIGDDFPTELAGRPGVECRPVTPSQSSPTRLLKDLSFGRRATGVVRRSLKEVDLVVANGGMLFCSADVNLCHFVHAAWIDSPEHPLRSATKSGPWWRWYQYVYSQQSRRWERDAYRRAGRVVAVSELVKRQLQEAVGLTATRIDVVENGVDLPESNPTSGDRQAARRLLGVAEDDFIILFAGDLRTPRKNLDVLLRALPRLPERVVLVAAGGYEGGPYPRAIESAGLGGRVRLLGMRDDLRRLYAGADVFALLSHYEPFGLVVTEAMAAGVPVVTALTVGAASAVAAGEAGVVIDDPHDEAALASAMNRLLDEPEALRQMSHSALSAARELSWERIKPRYLRVFNSVLEEQRGTTTVGRRDGAPS</sequence>
<evidence type="ECO:0000256" key="1">
    <source>
        <dbReference type="ARBA" id="ARBA00022676"/>
    </source>
</evidence>
<accession>A0A5C6AIB1</accession>
<dbReference type="SUPFAM" id="SSF53756">
    <property type="entry name" value="UDP-Glycosyltransferase/glycogen phosphorylase"/>
    <property type="match status" value="1"/>
</dbReference>
<reference evidence="5 6" key="1">
    <citation type="submission" date="2019-02" db="EMBL/GenBank/DDBJ databases">
        <title>Deep-cultivation of Planctomycetes and their phenomic and genomic characterization uncovers novel biology.</title>
        <authorList>
            <person name="Wiegand S."/>
            <person name="Jogler M."/>
            <person name="Boedeker C."/>
            <person name="Pinto D."/>
            <person name="Vollmers J."/>
            <person name="Rivas-Marin E."/>
            <person name="Kohn T."/>
            <person name="Peeters S.H."/>
            <person name="Heuer A."/>
            <person name="Rast P."/>
            <person name="Oberbeckmann S."/>
            <person name="Bunk B."/>
            <person name="Jeske O."/>
            <person name="Meyerdierks A."/>
            <person name="Storesund J.E."/>
            <person name="Kallscheuer N."/>
            <person name="Luecker S."/>
            <person name="Lage O.M."/>
            <person name="Pohl T."/>
            <person name="Merkel B.J."/>
            <person name="Hornburger P."/>
            <person name="Mueller R.-W."/>
            <person name="Bruemmer F."/>
            <person name="Labrenz M."/>
            <person name="Spormann A.M."/>
            <person name="Op Den Camp H."/>
            <person name="Overmann J."/>
            <person name="Amann R."/>
            <person name="Jetten M.S.M."/>
            <person name="Mascher T."/>
            <person name="Medema M.H."/>
            <person name="Devos D.P."/>
            <person name="Kaster A.-K."/>
            <person name="Ovreas L."/>
            <person name="Rohde M."/>
            <person name="Galperin M.Y."/>
            <person name="Jogler C."/>
        </authorList>
    </citation>
    <scope>NUCLEOTIDE SEQUENCE [LARGE SCALE GENOMIC DNA]</scope>
    <source>
        <strain evidence="5 6">Pla108</strain>
    </source>
</reference>
<keyword evidence="1 5" id="KW-0328">Glycosyltransferase</keyword>
<keyword evidence="2 5" id="KW-0808">Transferase</keyword>
<dbReference type="OrthoDB" id="9795068at2"/>
<dbReference type="InterPro" id="IPR001296">
    <property type="entry name" value="Glyco_trans_1"/>
</dbReference>
<organism evidence="5 6">
    <name type="scientific">Botrimarina colliarenosi</name>
    <dbReference type="NCBI Taxonomy" id="2528001"/>
    <lineage>
        <taxon>Bacteria</taxon>
        <taxon>Pseudomonadati</taxon>
        <taxon>Planctomycetota</taxon>
        <taxon>Planctomycetia</taxon>
        <taxon>Pirellulales</taxon>
        <taxon>Lacipirellulaceae</taxon>
        <taxon>Botrimarina</taxon>
    </lineage>
</organism>
<comment type="caution">
    <text evidence="5">The sequence shown here is derived from an EMBL/GenBank/DDBJ whole genome shotgun (WGS) entry which is preliminary data.</text>
</comment>
<evidence type="ECO:0000313" key="5">
    <source>
        <dbReference type="EMBL" id="TWT97963.1"/>
    </source>
</evidence>
<dbReference type="Gene3D" id="3.40.50.2000">
    <property type="entry name" value="Glycogen Phosphorylase B"/>
    <property type="match status" value="2"/>
</dbReference>
<evidence type="ECO:0000259" key="3">
    <source>
        <dbReference type="Pfam" id="PF00534"/>
    </source>
</evidence>
<dbReference type="EMBL" id="SJPR01000002">
    <property type="protein sequence ID" value="TWT97963.1"/>
    <property type="molecule type" value="Genomic_DNA"/>
</dbReference>
<proteinExistence type="predicted"/>
<feature type="domain" description="Glycosyltransferase subfamily 4-like N-terminal" evidence="4">
    <location>
        <begin position="14"/>
        <end position="187"/>
    </location>
</feature>
<dbReference type="GO" id="GO:0102710">
    <property type="term" value="F:D-inositol-3-phosphate glycosyltransferase activity"/>
    <property type="evidence" value="ECO:0007669"/>
    <property type="project" value="UniProtKB-EC"/>
</dbReference>
<evidence type="ECO:0000256" key="2">
    <source>
        <dbReference type="ARBA" id="ARBA00022679"/>
    </source>
</evidence>
<dbReference type="EC" id="2.4.1.250" evidence="5"/>
<dbReference type="AlphaFoldDB" id="A0A5C6AIB1"/>
<dbReference type="Pfam" id="PF13439">
    <property type="entry name" value="Glyco_transf_4"/>
    <property type="match status" value="1"/>
</dbReference>
<feature type="domain" description="Glycosyl transferase family 1" evidence="3">
    <location>
        <begin position="197"/>
        <end position="358"/>
    </location>
</feature>
<evidence type="ECO:0000313" key="6">
    <source>
        <dbReference type="Proteomes" id="UP000317421"/>
    </source>
</evidence>
<name>A0A5C6AIB1_9BACT</name>
<dbReference type="InterPro" id="IPR028098">
    <property type="entry name" value="Glyco_trans_4-like_N"/>
</dbReference>
<dbReference type="Pfam" id="PF00534">
    <property type="entry name" value="Glycos_transf_1"/>
    <property type="match status" value="1"/>
</dbReference>
<keyword evidence="6" id="KW-1185">Reference proteome</keyword>
<dbReference type="PANTHER" id="PTHR12526:SF510">
    <property type="entry name" value="D-INOSITOL 3-PHOSPHATE GLYCOSYLTRANSFERASE"/>
    <property type="match status" value="1"/>
</dbReference>
<evidence type="ECO:0000259" key="4">
    <source>
        <dbReference type="Pfam" id="PF13439"/>
    </source>
</evidence>
<dbReference type="PANTHER" id="PTHR12526">
    <property type="entry name" value="GLYCOSYLTRANSFERASE"/>
    <property type="match status" value="1"/>
</dbReference>
<gene>
    <name evidence="5" type="primary">mshA_6</name>
    <name evidence="5" type="ORF">Pla108_21180</name>
</gene>
<dbReference type="CDD" id="cd03801">
    <property type="entry name" value="GT4_PimA-like"/>
    <property type="match status" value="1"/>
</dbReference>
<dbReference type="RefSeq" id="WP_146444851.1">
    <property type="nucleotide sequence ID" value="NZ_SJPR01000002.1"/>
</dbReference>
<protein>
    <submittedName>
        <fullName evidence="5">D-inositol 3-phosphate glycosyltransferase</fullName>
        <ecNumber evidence="5">2.4.1.250</ecNumber>
    </submittedName>
</protein>